<comment type="caution">
    <text evidence="10">The sequence shown here is derived from an EMBL/GenBank/DDBJ whole genome shotgun (WGS) entry which is preliminary data.</text>
</comment>
<dbReference type="GO" id="GO:0003723">
    <property type="term" value="F:RNA binding"/>
    <property type="evidence" value="ECO:0007669"/>
    <property type="project" value="InterPro"/>
</dbReference>
<dbReference type="Gene3D" id="3.30.450.40">
    <property type="match status" value="1"/>
</dbReference>
<evidence type="ECO:0000256" key="4">
    <source>
        <dbReference type="ARBA" id="ARBA00022679"/>
    </source>
</evidence>
<keyword evidence="5 10" id="KW-0418">Kinase</keyword>
<dbReference type="FunFam" id="3.30.565.10:FF:000006">
    <property type="entry name" value="Sensor histidine kinase WalK"/>
    <property type="match status" value="1"/>
</dbReference>
<dbReference type="AlphaFoldDB" id="A0AAE3VV27"/>
<dbReference type="PANTHER" id="PTHR43711">
    <property type="entry name" value="TWO-COMPONENT HISTIDINE KINASE"/>
    <property type="match status" value="1"/>
</dbReference>
<name>A0AAE3VV27_9ACTN</name>
<keyword evidence="8" id="KW-0804">Transcription</keyword>
<evidence type="ECO:0000313" key="11">
    <source>
        <dbReference type="Proteomes" id="UP001240236"/>
    </source>
</evidence>
<keyword evidence="11" id="KW-1185">Reference proteome</keyword>
<dbReference type="PANTHER" id="PTHR43711:SF1">
    <property type="entry name" value="HISTIDINE KINASE 1"/>
    <property type="match status" value="1"/>
</dbReference>
<evidence type="ECO:0000256" key="8">
    <source>
        <dbReference type="ARBA" id="ARBA00023163"/>
    </source>
</evidence>
<dbReference type="SUPFAM" id="SSF55874">
    <property type="entry name" value="ATPase domain of HSP90 chaperone/DNA topoisomerase II/histidine kinase"/>
    <property type="match status" value="1"/>
</dbReference>
<organism evidence="10 11">
    <name type="scientific">Catenuloplanes indicus</name>
    <dbReference type="NCBI Taxonomy" id="137267"/>
    <lineage>
        <taxon>Bacteria</taxon>
        <taxon>Bacillati</taxon>
        <taxon>Actinomycetota</taxon>
        <taxon>Actinomycetes</taxon>
        <taxon>Micromonosporales</taxon>
        <taxon>Micromonosporaceae</taxon>
        <taxon>Catenuloplanes</taxon>
    </lineage>
</organism>
<dbReference type="Gene3D" id="3.30.565.10">
    <property type="entry name" value="Histidine kinase-like ATPase, C-terminal domain"/>
    <property type="match status" value="1"/>
</dbReference>
<dbReference type="Pfam" id="PF02518">
    <property type="entry name" value="HATPase_c"/>
    <property type="match status" value="1"/>
</dbReference>
<evidence type="ECO:0000256" key="6">
    <source>
        <dbReference type="ARBA" id="ARBA00023012"/>
    </source>
</evidence>
<dbReference type="GO" id="GO:0004673">
    <property type="term" value="F:protein histidine kinase activity"/>
    <property type="evidence" value="ECO:0007669"/>
    <property type="project" value="UniProtKB-EC"/>
</dbReference>
<evidence type="ECO:0000256" key="2">
    <source>
        <dbReference type="ARBA" id="ARBA00012438"/>
    </source>
</evidence>
<gene>
    <name evidence="10" type="ORF">J2S42_000940</name>
</gene>
<dbReference type="EC" id="2.7.13.3" evidence="2"/>
<keyword evidence="4" id="KW-0808">Transferase</keyword>
<proteinExistence type="predicted"/>
<evidence type="ECO:0000256" key="3">
    <source>
        <dbReference type="ARBA" id="ARBA00022553"/>
    </source>
</evidence>
<dbReference type="InterPro" id="IPR029016">
    <property type="entry name" value="GAF-like_dom_sf"/>
</dbReference>
<evidence type="ECO:0000259" key="9">
    <source>
        <dbReference type="PROSITE" id="PS50109"/>
    </source>
</evidence>
<dbReference type="InterPro" id="IPR050736">
    <property type="entry name" value="Sensor_HK_Regulatory"/>
</dbReference>
<evidence type="ECO:0000256" key="1">
    <source>
        <dbReference type="ARBA" id="ARBA00000085"/>
    </source>
</evidence>
<dbReference type="RefSeq" id="WP_307235546.1">
    <property type="nucleotide sequence ID" value="NZ_JAUSUZ010000001.1"/>
</dbReference>
<reference evidence="10 11" key="1">
    <citation type="submission" date="2023-07" db="EMBL/GenBank/DDBJ databases">
        <title>Sequencing the genomes of 1000 actinobacteria strains.</title>
        <authorList>
            <person name="Klenk H.-P."/>
        </authorList>
    </citation>
    <scope>NUCLEOTIDE SEQUENCE [LARGE SCALE GENOMIC DNA]</scope>
    <source>
        <strain evidence="10 11">DSM 44709</strain>
    </source>
</reference>
<keyword evidence="6" id="KW-0902">Two-component regulatory system</keyword>
<dbReference type="InterPro" id="IPR004358">
    <property type="entry name" value="Sig_transdc_His_kin-like_C"/>
</dbReference>
<dbReference type="EMBL" id="JAUSUZ010000001">
    <property type="protein sequence ID" value="MDQ0364271.1"/>
    <property type="molecule type" value="Genomic_DNA"/>
</dbReference>
<dbReference type="Gene3D" id="1.10.10.10">
    <property type="entry name" value="Winged helix-like DNA-binding domain superfamily/Winged helix DNA-binding domain"/>
    <property type="match status" value="1"/>
</dbReference>
<dbReference type="CDD" id="cd00075">
    <property type="entry name" value="HATPase"/>
    <property type="match status" value="1"/>
</dbReference>
<feature type="domain" description="Histidine kinase" evidence="9">
    <location>
        <begin position="1"/>
        <end position="209"/>
    </location>
</feature>
<evidence type="ECO:0000256" key="7">
    <source>
        <dbReference type="ARBA" id="ARBA00023015"/>
    </source>
</evidence>
<dbReference type="Gene3D" id="1.10.287.130">
    <property type="match status" value="1"/>
</dbReference>
<comment type="catalytic activity">
    <reaction evidence="1">
        <text>ATP + protein L-histidine = ADP + protein N-phospho-L-histidine.</text>
        <dbReference type="EC" id="2.7.13.3"/>
    </reaction>
</comment>
<dbReference type="SMART" id="SM00387">
    <property type="entry name" value="HATPase_c"/>
    <property type="match status" value="1"/>
</dbReference>
<dbReference type="Proteomes" id="UP001240236">
    <property type="component" value="Unassembled WGS sequence"/>
</dbReference>
<dbReference type="InterPro" id="IPR005561">
    <property type="entry name" value="ANTAR"/>
</dbReference>
<keyword evidence="7" id="KW-0805">Transcription regulation</keyword>
<evidence type="ECO:0000313" key="10">
    <source>
        <dbReference type="EMBL" id="MDQ0364271.1"/>
    </source>
</evidence>
<accession>A0AAE3VV27</accession>
<sequence>MTSIVAYADILGEDLAGLGDEHRRMLDTIARSGTGLSDMVDTLLELAGLESGHLPLTVRRVDLAGIVARAVSDAAPAATHDGLWLTTDLPPHLDVDGDAARLRQVADILLSNAVRYSTPGGGVHVRLARGHAAAELHVTDTGIGVPDEDRERLFDRFYRAGNVRHQGVSGTGLGLSLARTIVDLHGGVIRVDARPAAGTTVHVRLPLHADVTTPYGPDAIPAGMRRGPVPDGPSGYPPALPAVGTSRGRLPGPPASLPEGAIAGPLTAALTALAETPDDAPGLDGQIEELVGLVADRVGATDCASVTRRRDDTWTTVAASSDLAVAVDRAQYDDGQGPCLQPLDDDTPVTVPRIAGTVAWPGFRRVATHLGLHCSVSVPLFAGSGTTIASLDLYGRDSEAMAPLIKGIWTIFDPGGLRPGDLALRVLDDGGEDLLSGLSAALAVRATIQLALQVIMHRTSSGAEQAYVSLRLHAATAGIGLRAAAEDVIAGAAP</sequence>
<evidence type="ECO:0000256" key="5">
    <source>
        <dbReference type="ARBA" id="ARBA00022777"/>
    </source>
</evidence>
<keyword evidence="3" id="KW-0597">Phosphoprotein</keyword>
<dbReference type="PRINTS" id="PR00344">
    <property type="entry name" value="BCTRLSENSOR"/>
</dbReference>
<dbReference type="Pfam" id="PF03861">
    <property type="entry name" value="ANTAR"/>
    <property type="match status" value="1"/>
</dbReference>
<dbReference type="PROSITE" id="PS50109">
    <property type="entry name" value="HIS_KIN"/>
    <property type="match status" value="1"/>
</dbReference>
<dbReference type="InterPro" id="IPR005467">
    <property type="entry name" value="His_kinase_dom"/>
</dbReference>
<dbReference type="SMART" id="SM01012">
    <property type="entry name" value="ANTAR"/>
    <property type="match status" value="1"/>
</dbReference>
<protein>
    <recommendedName>
        <fullName evidence="2">histidine kinase</fullName>
        <ecNumber evidence="2">2.7.13.3</ecNumber>
    </recommendedName>
</protein>
<dbReference type="InterPro" id="IPR036890">
    <property type="entry name" value="HATPase_C_sf"/>
</dbReference>
<dbReference type="InterPro" id="IPR003594">
    <property type="entry name" value="HATPase_dom"/>
</dbReference>
<dbReference type="SUPFAM" id="SSF55781">
    <property type="entry name" value="GAF domain-like"/>
    <property type="match status" value="1"/>
</dbReference>
<dbReference type="GO" id="GO:0000160">
    <property type="term" value="P:phosphorelay signal transduction system"/>
    <property type="evidence" value="ECO:0007669"/>
    <property type="project" value="UniProtKB-KW"/>
</dbReference>
<dbReference type="InterPro" id="IPR036388">
    <property type="entry name" value="WH-like_DNA-bd_sf"/>
</dbReference>